<keyword evidence="7" id="KW-1133">Transmembrane helix</keyword>
<evidence type="ECO:0000256" key="7">
    <source>
        <dbReference type="SAM" id="Phobius"/>
    </source>
</evidence>
<organism evidence="8 9">
    <name type="scientific">Pristionchus mayeri</name>
    <dbReference type="NCBI Taxonomy" id="1317129"/>
    <lineage>
        <taxon>Eukaryota</taxon>
        <taxon>Metazoa</taxon>
        <taxon>Ecdysozoa</taxon>
        <taxon>Nematoda</taxon>
        <taxon>Chromadorea</taxon>
        <taxon>Rhabditida</taxon>
        <taxon>Rhabditina</taxon>
        <taxon>Diplogasteromorpha</taxon>
        <taxon>Diplogasteroidea</taxon>
        <taxon>Neodiplogasteridae</taxon>
        <taxon>Pristionchus</taxon>
    </lineage>
</organism>
<keyword evidence="4" id="KW-0808">Transferase</keyword>
<dbReference type="InterPro" id="IPR002213">
    <property type="entry name" value="UDP_glucos_trans"/>
</dbReference>
<keyword evidence="7" id="KW-0472">Membrane</keyword>
<comment type="similarity">
    <text evidence="1">Belongs to the UDP-glycosyltransferase family.</text>
</comment>
<dbReference type="AlphaFoldDB" id="A0AAN4ZGJ5"/>
<keyword evidence="9" id="KW-1185">Reference proteome</keyword>
<comment type="caution">
    <text evidence="8">The sequence shown here is derived from an EMBL/GenBank/DDBJ whole genome shotgun (WGS) entry which is preliminary data.</text>
</comment>
<evidence type="ECO:0000313" key="9">
    <source>
        <dbReference type="Proteomes" id="UP001328107"/>
    </source>
</evidence>
<name>A0AAN4ZGJ5_9BILA</name>
<dbReference type="InterPro" id="IPR050271">
    <property type="entry name" value="UDP-glycosyltransferase"/>
</dbReference>
<feature type="transmembrane region" description="Helical" evidence="7">
    <location>
        <begin position="79"/>
        <end position="102"/>
    </location>
</feature>
<evidence type="ECO:0000256" key="5">
    <source>
        <dbReference type="ARBA" id="ARBA00022729"/>
    </source>
</evidence>
<gene>
    <name evidence="8" type="ORF">PMAYCL1PPCAC_09239</name>
</gene>
<dbReference type="PANTHER" id="PTHR48043:SF145">
    <property type="entry name" value="FI06409P-RELATED"/>
    <property type="match status" value="1"/>
</dbReference>
<evidence type="ECO:0000256" key="4">
    <source>
        <dbReference type="ARBA" id="ARBA00022679"/>
    </source>
</evidence>
<evidence type="ECO:0000256" key="1">
    <source>
        <dbReference type="ARBA" id="ARBA00009995"/>
    </source>
</evidence>
<keyword evidence="3" id="KW-0328">Glycosyltransferase</keyword>
<dbReference type="EC" id="2.4.1.17" evidence="2"/>
<keyword evidence="5" id="KW-0732">Signal</keyword>
<reference evidence="9" key="1">
    <citation type="submission" date="2022-10" db="EMBL/GenBank/DDBJ databases">
        <title>Genome assembly of Pristionchus species.</title>
        <authorList>
            <person name="Yoshida K."/>
            <person name="Sommer R.J."/>
        </authorList>
    </citation>
    <scope>NUCLEOTIDE SEQUENCE [LARGE SCALE GENOMIC DNA]</scope>
    <source>
        <strain evidence="9">RS5460</strain>
    </source>
</reference>
<proteinExistence type="inferred from homology"/>
<dbReference type="EMBL" id="BTRK01000002">
    <property type="protein sequence ID" value="GMR39044.1"/>
    <property type="molecule type" value="Genomic_DNA"/>
</dbReference>
<dbReference type="Proteomes" id="UP001328107">
    <property type="component" value="Unassembled WGS sequence"/>
</dbReference>
<evidence type="ECO:0000256" key="3">
    <source>
        <dbReference type="ARBA" id="ARBA00022676"/>
    </source>
</evidence>
<keyword evidence="7" id="KW-0812">Transmembrane</keyword>
<evidence type="ECO:0000256" key="2">
    <source>
        <dbReference type="ARBA" id="ARBA00012544"/>
    </source>
</evidence>
<dbReference type="PANTHER" id="PTHR48043">
    <property type="entry name" value="EG:EG0003.4 PROTEIN-RELATED"/>
    <property type="match status" value="1"/>
</dbReference>
<feature type="non-terminal residue" evidence="8">
    <location>
        <position position="137"/>
    </location>
</feature>
<evidence type="ECO:0000313" key="8">
    <source>
        <dbReference type="EMBL" id="GMR39044.1"/>
    </source>
</evidence>
<dbReference type="GO" id="GO:0015020">
    <property type="term" value="F:glucuronosyltransferase activity"/>
    <property type="evidence" value="ECO:0007669"/>
    <property type="project" value="UniProtKB-EC"/>
</dbReference>
<protein>
    <recommendedName>
        <fullName evidence="2">glucuronosyltransferase</fullName>
        <ecNumber evidence="2">2.4.1.17</ecNumber>
    </recommendedName>
</protein>
<accession>A0AAN4ZGJ5</accession>
<dbReference type="Pfam" id="PF00201">
    <property type="entry name" value="UDPGT"/>
    <property type="match status" value="1"/>
</dbReference>
<comment type="catalytic activity">
    <reaction evidence="6">
        <text>glucuronate acceptor + UDP-alpha-D-glucuronate = acceptor beta-D-glucuronoside + UDP + H(+)</text>
        <dbReference type="Rhea" id="RHEA:21032"/>
        <dbReference type="ChEBI" id="CHEBI:15378"/>
        <dbReference type="ChEBI" id="CHEBI:58052"/>
        <dbReference type="ChEBI" id="CHEBI:58223"/>
        <dbReference type="ChEBI" id="CHEBI:132367"/>
        <dbReference type="ChEBI" id="CHEBI:132368"/>
        <dbReference type="EC" id="2.4.1.17"/>
    </reaction>
</comment>
<evidence type="ECO:0000256" key="6">
    <source>
        <dbReference type="ARBA" id="ARBA00047475"/>
    </source>
</evidence>
<sequence length="137" mass="15909">MKKDDINDFNVENNIRRLIEDESLRSTARRYRDMVSAALVSPEAQLIGWTEFLSKFKNLSQMTPPGAHMSNFVYHSLDVILLFTSIVICGLVIISIIGYCMYRCARNNFRYEAVKDKANYRESRNRNVMILVCLLFS</sequence>